<accession>A0A7J7YJ10</accession>
<name>A0A7J7YJ10_RHIFE</name>
<dbReference type="GO" id="GO:0008233">
    <property type="term" value="F:peptidase activity"/>
    <property type="evidence" value="ECO:0007669"/>
    <property type="project" value="UniProtKB-KW"/>
</dbReference>
<dbReference type="Proteomes" id="UP000585614">
    <property type="component" value="Unassembled WGS sequence"/>
</dbReference>
<evidence type="ECO:0000313" key="2">
    <source>
        <dbReference type="Proteomes" id="UP000585614"/>
    </source>
</evidence>
<evidence type="ECO:0000313" key="1">
    <source>
        <dbReference type="EMBL" id="KAF6362037.1"/>
    </source>
</evidence>
<dbReference type="EMBL" id="JACAGC010000006">
    <property type="protein sequence ID" value="KAF6362037.1"/>
    <property type="molecule type" value="Genomic_DNA"/>
</dbReference>
<keyword evidence="1" id="KW-0378">Hydrolase</keyword>
<sequence length="255" mass="27927">MSAAPSNREPSCRELLAWDPPEKLPADAATPCAFYAHLCPGPEGACAPLAHKQCLQRRRRCELRSLAHTLLELLRGAQESFGPRPAMRRLASVLARPTLSPREPPRHPAREQRLHAGSWAAGARFRKRRPEPLGDAYGCPGLESLQHKLATLQDTHAWILQVPLEGLVMNFQEVLADLGSKTITGLFRAWVRAGVGGQRVAFSGLVGLEPATLARSLPRLLVQALQSFRLAAQAEAEPERARMGVRQGRGLGEEE</sequence>
<comment type="caution">
    <text evidence="1">The sequence shown here is derived from an EMBL/GenBank/DDBJ whole genome shotgun (WGS) entry which is preliminary data.</text>
</comment>
<organism evidence="1 2">
    <name type="scientific">Rhinolophus ferrumequinum</name>
    <name type="common">Greater horseshoe bat</name>
    <dbReference type="NCBI Taxonomy" id="59479"/>
    <lineage>
        <taxon>Eukaryota</taxon>
        <taxon>Metazoa</taxon>
        <taxon>Chordata</taxon>
        <taxon>Craniata</taxon>
        <taxon>Vertebrata</taxon>
        <taxon>Euteleostomi</taxon>
        <taxon>Mammalia</taxon>
        <taxon>Eutheria</taxon>
        <taxon>Laurasiatheria</taxon>
        <taxon>Chiroptera</taxon>
        <taxon>Yinpterochiroptera</taxon>
        <taxon>Rhinolophoidea</taxon>
        <taxon>Rhinolophidae</taxon>
        <taxon>Rhinolophinae</taxon>
        <taxon>Rhinolophus</taxon>
    </lineage>
</organism>
<protein>
    <submittedName>
        <fullName evidence="1">Serine protease 56</fullName>
    </submittedName>
</protein>
<keyword evidence="1" id="KW-0645">Protease</keyword>
<gene>
    <name evidence="1" type="ORF">mRhiFer1_013691</name>
</gene>
<proteinExistence type="predicted"/>
<dbReference type="AlphaFoldDB" id="A0A7J7YJ10"/>
<reference evidence="1 2" key="1">
    <citation type="journal article" date="2020" name="Nature">
        <title>Six reference-quality genomes reveal evolution of bat adaptations.</title>
        <authorList>
            <person name="Jebb D."/>
            <person name="Huang Z."/>
            <person name="Pippel M."/>
            <person name="Hughes G.M."/>
            <person name="Lavrichenko K."/>
            <person name="Devanna P."/>
            <person name="Winkler S."/>
            <person name="Jermiin L.S."/>
            <person name="Skirmuntt E.C."/>
            <person name="Katzourakis A."/>
            <person name="Burkitt-Gray L."/>
            <person name="Ray D.A."/>
            <person name="Sullivan K.A.M."/>
            <person name="Roscito J.G."/>
            <person name="Kirilenko B.M."/>
            <person name="Davalos L.M."/>
            <person name="Corthals A.P."/>
            <person name="Power M.L."/>
            <person name="Jones G."/>
            <person name="Ransome R.D."/>
            <person name="Dechmann D.K.N."/>
            <person name="Locatelli A.G."/>
            <person name="Puechmaille S.J."/>
            <person name="Fedrigo O."/>
            <person name="Jarvis E.D."/>
            <person name="Hiller M."/>
            <person name="Vernes S.C."/>
            <person name="Myers E.W."/>
            <person name="Teeling E.C."/>
        </authorList>
    </citation>
    <scope>NUCLEOTIDE SEQUENCE [LARGE SCALE GENOMIC DNA]</scope>
    <source>
        <strain evidence="1">MRhiFer1</strain>
        <tissue evidence="1">Lung</tissue>
    </source>
</reference>
<dbReference type="GO" id="GO:0006508">
    <property type="term" value="P:proteolysis"/>
    <property type="evidence" value="ECO:0007669"/>
    <property type="project" value="UniProtKB-KW"/>
</dbReference>